<dbReference type="Pfam" id="PF02882">
    <property type="entry name" value="THF_DHG_CYH_C"/>
    <property type="match status" value="1"/>
</dbReference>
<evidence type="ECO:0000256" key="6">
    <source>
        <dbReference type="ARBA" id="ARBA00023002"/>
    </source>
</evidence>
<keyword evidence="4" id="KW-0378">Hydrolase</keyword>
<evidence type="ECO:0000256" key="5">
    <source>
        <dbReference type="ARBA" id="ARBA00022857"/>
    </source>
</evidence>
<evidence type="ECO:0000313" key="12">
    <source>
        <dbReference type="Proteomes" id="UP000178098"/>
    </source>
</evidence>
<dbReference type="GO" id="GO:0004488">
    <property type="term" value="F:methylenetetrahydrofolate dehydrogenase (NADP+) activity"/>
    <property type="evidence" value="ECO:0007669"/>
    <property type="project" value="InterPro"/>
</dbReference>
<dbReference type="Pfam" id="PF00763">
    <property type="entry name" value="THF_DHG_CYH"/>
    <property type="match status" value="1"/>
</dbReference>
<comment type="pathway">
    <text evidence="1">One-carbon metabolism; tetrahydrofolate interconversion.</text>
</comment>
<dbReference type="SUPFAM" id="SSF51735">
    <property type="entry name" value="NAD(P)-binding Rossmann-fold domains"/>
    <property type="match status" value="1"/>
</dbReference>
<protein>
    <recommendedName>
        <fullName evidence="13">Methenyltetrahydrofolate cyclohydrolase</fullName>
    </recommendedName>
</protein>
<dbReference type="GO" id="GO:0005829">
    <property type="term" value="C:cytosol"/>
    <property type="evidence" value="ECO:0007669"/>
    <property type="project" value="TreeGrafter"/>
</dbReference>
<dbReference type="InterPro" id="IPR046346">
    <property type="entry name" value="Aminoacid_DH-like_N_sf"/>
</dbReference>
<gene>
    <name evidence="11" type="ORF">A3D08_00990</name>
</gene>
<evidence type="ECO:0000259" key="9">
    <source>
        <dbReference type="Pfam" id="PF00763"/>
    </source>
</evidence>
<evidence type="ECO:0000256" key="1">
    <source>
        <dbReference type="ARBA" id="ARBA00004777"/>
    </source>
</evidence>
<dbReference type="PRINTS" id="PR00085">
    <property type="entry name" value="THFDHDRGNASE"/>
</dbReference>
<evidence type="ECO:0000256" key="2">
    <source>
        <dbReference type="ARBA" id="ARBA00022563"/>
    </source>
</evidence>
<name>A0A1F7HDY4_9BACT</name>
<accession>A0A1F7HDY4</accession>
<dbReference type="InterPro" id="IPR000672">
    <property type="entry name" value="THF_DH/CycHdrlase"/>
</dbReference>
<dbReference type="GO" id="GO:0006164">
    <property type="term" value="P:purine nucleotide biosynthetic process"/>
    <property type="evidence" value="ECO:0007669"/>
    <property type="project" value="UniProtKB-KW"/>
</dbReference>
<dbReference type="EMBL" id="MFZT01000046">
    <property type="protein sequence ID" value="OGK29507.1"/>
    <property type="molecule type" value="Genomic_DNA"/>
</dbReference>
<dbReference type="GO" id="GO:0035999">
    <property type="term" value="P:tetrahydrofolate interconversion"/>
    <property type="evidence" value="ECO:0007669"/>
    <property type="project" value="TreeGrafter"/>
</dbReference>
<keyword evidence="5" id="KW-0521">NADP</keyword>
<dbReference type="PANTHER" id="PTHR48099">
    <property type="entry name" value="C-1-TETRAHYDROFOLATE SYNTHASE, CYTOPLASMIC-RELATED"/>
    <property type="match status" value="1"/>
</dbReference>
<reference evidence="11 12" key="1">
    <citation type="journal article" date="2016" name="Nat. Commun.">
        <title>Thousands of microbial genomes shed light on interconnected biogeochemical processes in an aquifer system.</title>
        <authorList>
            <person name="Anantharaman K."/>
            <person name="Brown C.T."/>
            <person name="Hug L.A."/>
            <person name="Sharon I."/>
            <person name="Castelle C.J."/>
            <person name="Probst A.J."/>
            <person name="Thomas B.C."/>
            <person name="Singh A."/>
            <person name="Wilkins M.J."/>
            <person name="Karaoz U."/>
            <person name="Brodie E.L."/>
            <person name="Williams K.H."/>
            <person name="Hubbard S.S."/>
            <person name="Banfield J.F."/>
        </authorList>
    </citation>
    <scope>NUCLEOTIDE SEQUENCE [LARGE SCALE GENOMIC DNA]</scope>
</reference>
<dbReference type="Gene3D" id="3.40.50.10860">
    <property type="entry name" value="Leucine Dehydrogenase, chain A, domain 1"/>
    <property type="match status" value="1"/>
</dbReference>
<dbReference type="GO" id="GO:0009086">
    <property type="term" value="P:methionine biosynthetic process"/>
    <property type="evidence" value="ECO:0007669"/>
    <property type="project" value="UniProtKB-KW"/>
</dbReference>
<dbReference type="Proteomes" id="UP000178098">
    <property type="component" value="Unassembled WGS sequence"/>
</dbReference>
<feature type="domain" description="Tetrahydrofolate dehydrogenase/cyclohydrolase NAD(P)-binding" evidence="10">
    <location>
        <begin position="164"/>
        <end position="291"/>
    </location>
</feature>
<evidence type="ECO:0000313" key="11">
    <source>
        <dbReference type="EMBL" id="OGK29507.1"/>
    </source>
</evidence>
<dbReference type="InterPro" id="IPR036291">
    <property type="entry name" value="NAD(P)-bd_dom_sf"/>
</dbReference>
<keyword evidence="6" id="KW-0560">Oxidoreductase</keyword>
<dbReference type="GO" id="GO:0004477">
    <property type="term" value="F:methenyltetrahydrofolate cyclohydrolase activity"/>
    <property type="evidence" value="ECO:0007669"/>
    <property type="project" value="TreeGrafter"/>
</dbReference>
<evidence type="ECO:0008006" key="13">
    <source>
        <dbReference type="Google" id="ProtNLM"/>
    </source>
</evidence>
<evidence type="ECO:0000256" key="7">
    <source>
        <dbReference type="ARBA" id="ARBA00023167"/>
    </source>
</evidence>
<keyword evidence="3" id="KW-0658">Purine biosynthesis</keyword>
<dbReference type="AlphaFoldDB" id="A0A1F7HDY4"/>
<evidence type="ECO:0000256" key="3">
    <source>
        <dbReference type="ARBA" id="ARBA00022755"/>
    </source>
</evidence>
<dbReference type="InterPro" id="IPR020631">
    <property type="entry name" value="THF_DH/CycHdrlase_NAD-bd_dom"/>
</dbReference>
<dbReference type="InterPro" id="IPR020630">
    <property type="entry name" value="THF_DH/CycHdrlase_cat_dom"/>
</dbReference>
<dbReference type="PANTHER" id="PTHR48099:SF5">
    <property type="entry name" value="C-1-TETRAHYDROFOLATE SYNTHASE, CYTOPLASMIC"/>
    <property type="match status" value="1"/>
</dbReference>
<organism evidence="11 12">
    <name type="scientific">Candidatus Roizmanbacteria bacterium RIFCSPHIGHO2_02_FULL_43_11</name>
    <dbReference type="NCBI Taxonomy" id="1802043"/>
    <lineage>
        <taxon>Bacteria</taxon>
        <taxon>Candidatus Roizmaniibacteriota</taxon>
    </lineage>
</organism>
<keyword evidence="7" id="KW-0486">Methionine biosynthesis</keyword>
<dbReference type="Gene3D" id="3.40.50.720">
    <property type="entry name" value="NAD(P)-binding Rossmann-like Domain"/>
    <property type="match status" value="1"/>
</dbReference>
<evidence type="ECO:0000256" key="4">
    <source>
        <dbReference type="ARBA" id="ARBA00022801"/>
    </source>
</evidence>
<keyword evidence="2" id="KW-0554">One-carbon metabolism</keyword>
<proteinExistence type="predicted"/>
<comment type="caution">
    <text evidence="11">The sequence shown here is derived from an EMBL/GenBank/DDBJ whole genome shotgun (WGS) entry which is preliminary data.</text>
</comment>
<evidence type="ECO:0000259" key="10">
    <source>
        <dbReference type="Pfam" id="PF02882"/>
    </source>
</evidence>
<feature type="domain" description="Tetrahydrofolate dehydrogenase/cyclohydrolase catalytic" evidence="9">
    <location>
        <begin position="3"/>
        <end position="118"/>
    </location>
</feature>
<keyword evidence="8" id="KW-0511">Multifunctional enzyme</keyword>
<sequence>MIIDGKSLAQAILRQLAQDINQGVARGKHPPKLVVFTVAPTSESIAYINSKRSRMEEIGGVCEVMHYTKAPRFEHLVGKLSKIAQMPETSGVIVQLPLPAGLGTISLLDYIPDQKEVEGFKKKSQYASPLGLAVLTMLRSVYTPVDLDKPETVIVDIHKDVDYFRTTMRRKKIVVLGHGLTGGQPLGEVLSRLKISYININENTPTPEEYINQADIIISCVGKTVVHAEHIKQGSILVSVGLHRENGKWVGDYDESQVASKALAYSPTPGGVGPLNVAYLLSNTVRAWEMQE</sequence>
<keyword evidence="7" id="KW-0028">Amino-acid biosynthesis</keyword>
<evidence type="ECO:0000256" key="8">
    <source>
        <dbReference type="ARBA" id="ARBA00023268"/>
    </source>
</evidence>
<dbReference type="SUPFAM" id="SSF53223">
    <property type="entry name" value="Aminoacid dehydrogenase-like, N-terminal domain"/>
    <property type="match status" value="1"/>
</dbReference>